<dbReference type="AlphaFoldDB" id="A0A7W9TSM3"/>
<keyword evidence="4" id="KW-0378">Hydrolase</keyword>
<dbReference type="EMBL" id="JACHBW010000001">
    <property type="protein sequence ID" value="MBB6100756.1"/>
    <property type="molecule type" value="Genomic_DNA"/>
</dbReference>
<proteinExistence type="predicted"/>
<protein>
    <recommendedName>
        <fullName evidence="1">protein-tyrosine-phosphatase</fullName>
        <ecNumber evidence="1">3.1.3.48</ecNumber>
    </recommendedName>
</protein>
<evidence type="ECO:0000259" key="3">
    <source>
        <dbReference type="SMART" id="SM00226"/>
    </source>
</evidence>
<organism evidence="4 5">
    <name type="scientific">Paraburkholderia bannensis</name>
    <dbReference type="NCBI Taxonomy" id="765414"/>
    <lineage>
        <taxon>Bacteria</taxon>
        <taxon>Pseudomonadati</taxon>
        <taxon>Pseudomonadota</taxon>
        <taxon>Betaproteobacteria</taxon>
        <taxon>Burkholderiales</taxon>
        <taxon>Burkholderiaceae</taxon>
        <taxon>Paraburkholderia</taxon>
    </lineage>
</organism>
<reference evidence="4 5" key="1">
    <citation type="submission" date="2020-08" db="EMBL/GenBank/DDBJ databases">
        <title>Above-ground endophytic microbial communities from plants in different locations in the United States.</title>
        <authorList>
            <person name="Frank C."/>
        </authorList>
    </citation>
    <scope>NUCLEOTIDE SEQUENCE [LARGE SCALE GENOMIC DNA]</scope>
    <source>
        <strain evidence="4 5">WP4_2_2</strain>
    </source>
</reference>
<dbReference type="Proteomes" id="UP000571554">
    <property type="component" value="Unassembled WGS sequence"/>
</dbReference>
<evidence type="ECO:0000313" key="4">
    <source>
        <dbReference type="EMBL" id="MBB6100756.1"/>
    </source>
</evidence>
<dbReference type="PANTHER" id="PTHR11717">
    <property type="entry name" value="LOW MOLECULAR WEIGHT PROTEIN TYROSINE PHOSPHATASE"/>
    <property type="match status" value="1"/>
</dbReference>
<dbReference type="SMART" id="SM00226">
    <property type="entry name" value="LMWPc"/>
    <property type="match status" value="1"/>
</dbReference>
<dbReference type="InterPro" id="IPR050438">
    <property type="entry name" value="LMW_PTPase"/>
</dbReference>
<dbReference type="PANTHER" id="PTHR11717:SF31">
    <property type="entry name" value="LOW MOLECULAR WEIGHT PROTEIN-TYROSINE-PHOSPHATASE ETP-RELATED"/>
    <property type="match status" value="1"/>
</dbReference>
<evidence type="ECO:0000313" key="5">
    <source>
        <dbReference type="Proteomes" id="UP000571554"/>
    </source>
</evidence>
<sequence>MAKGVLSDNLSNISVISAGCGALAGKGADPVAIELMAERGIDISLHIAADLNIEHAMRSQLILAMTLEQKKEIERRYPFSKGRVFLYSAQDGNDVIDPYRKGRDVFETSLAQIDRGAGYWVSAINRLRK</sequence>
<dbReference type="EC" id="3.1.3.48" evidence="1"/>
<dbReference type="PROSITE" id="PS51257">
    <property type="entry name" value="PROKAR_LIPOPROTEIN"/>
    <property type="match status" value="1"/>
</dbReference>
<dbReference type="Pfam" id="PF01451">
    <property type="entry name" value="LMWPc"/>
    <property type="match status" value="1"/>
</dbReference>
<dbReference type="InterPro" id="IPR036196">
    <property type="entry name" value="Ptyr_pPase_sf"/>
</dbReference>
<evidence type="ECO:0000256" key="1">
    <source>
        <dbReference type="ARBA" id="ARBA00013064"/>
    </source>
</evidence>
<accession>A0A7W9TSM3</accession>
<comment type="caution">
    <text evidence="4">The sequence shown here is derived from an EMBL/GenBank/DDBJ whole genome shotgun (WGS) entry which is preliminary data.</text>
</comment>
<comment type="catalytic activity">
    <reaction evidence="2">
        <text>O-phospho-L-tyrosyl-[protein] + H2O = L-tyrosyl-[protein] + phosphate</text>
        <dbReference type="Rhea" id="RHEA:10684"/>
        <dbReference type="Rhea" id="RHEA-COMP:10136"/>
        <dbReference type="Rhea" id="RHEA-COMP:20101"/>
        <dbReference type="ChEBI" id="CHEBI:15377"/>
        <dbReference type="ChEBI" id="CHEBI:43474"/>
        <dbReference type="ChEBI" id="CHEBI:46858"/>
        <dbReference type="ChEBI" id="CHEBI:61978"/>
        <dbReference type="EC" id="3.1.3.48"/>
    </reaction>
</comment>
<dbReference type="GO" id="GO:0004725">
    <property type="term" value="F:protein tyrosine phosphatase activity"/>
    <property type="evidence" value="ECO:0007669"/>
    <property type="project" value="UniProtKB-EC"/>
</dbReference>
<dbReference type="InterPro" id="IPR023485">
    <property type="entry name" value="Ptyr_pPase"/>
</dbReference>
<gene>
    <name evidence="4" type="ORF">F4827_000560</name>
</gene>
<evidence type="ECO:0000256" key="2">
    <source>
        <dbReference type="ARBA" id="ARBA00051722"/>
    </source>
</evidence>
<feature type="domain" description="Phosphotyrosine protein phosphatase I" evidence="3">
    <location>
        <begin position="1"/>
        <end position="123"/>
    </location>
</feature>
<dbReference type="SUPFAM" id="SSF52788">
    <property type="entry name" value="Phosphotyrosine protein phosphatases I"/>
    <property type="match status" value="1"/>
</dbReference>
<keyword evidence="5" id="KW-1185">Reference proteome</keyword>
<name>A0A7W9TSM3_9BURK</name>
<dbReference type="Gene3D" id="3.40.50.2300">
    <property type="match status" value="1"/>
</dbReference>